<evidence type="ECO:0000313" key="3">
    <source>
        <dbReference type="Proteomes" id="UP000319375"/>
    </source>
</evidence>
<feature type="transmembrane region" description="Helical" evidence="1">
    <location>
        <begin position="80"/>
        <end position="101"/>
    </location>
</feature>
<dbReference type="EMBL" id="VIGX01000002">
    <property type="protein sequence ID" value="TWS30151.1"/>
    <property type="molecule type" value="Genomic_DNA"/>
</dbReference>
<protein>
    <submittedName>
        <fullName evidence="2">Uncharacterized protein</fullName>
    </submittedName>
</protein>
<keyword evidence="1" id="KW-1133">Transmembrane helix</keyword>
<feature type="transmembrane region" description="Helical" evidence="1">
    <location>
        <begin position="121"/>
        <end position="147"/>
    </location>
</feature>
<proteinExistence type="predicted"/>
<accession>A0A5C5S743</accession>
<dbReference type="RefSeq" id="WP_146486180.1">
    <property type="nucleotide sequence ID" value="NZ_VIGX01000002.1"/>
</dbReference>
<feature type="transmembrane region" description="Helical" evidence="1">
    <location>
        <begin position="12"/>
        <end position="31"/>
    </location>
</feature>
<comment type="caution">
    <text evidence="2">The sequence shown here is derived from an EMBL/GenBank/DDBJ whole genome shotgun (WGS) entry which is preliminary data.</text>
</comment>
<dbReference type="Proteomes" id="UP000319375">
    <property type="component" value="Unassembled WGS sequence"/>
</dbReference>
<organism evidence="2 3">
    <name type="scientific">Tsukamurella conjunctivitidis</name>
    <dbReference type="NCBI Taxonomy" id="2592068"/>
    <lineage>
        <taxon>Bacteria</taxon>
        <taxon>Bacillati</taxon>
        <taxon>Actinomycetota</taxon>
        <taxon>Actinomycetes</taxon>
        <taxon>Mycobacteriales</taxon>
        <taxon>Tsukamurellaceae</taxon>
        <taxon>Tsukamurella</taxon>
    </lineage>
</organism>
<keyword evidence="3" id="KW-1185">Reference proteome</keyword>
<evidence type="ECO:0000313" key="2">
    <source>
        <dbReference type="EMBL" id="TWS30151.1"/>
    </source>
</evidence>
<gene>
    <name evidence="2" type="ORF">FK530_06460</name>
</gene>
<sequence>MIGLHTPALRRFLLLLAVAFAAGLAFGGYLYTRRDPQVAGFVPWTAAWPQHAVVAVVGALLVLGIRARRWPPRTPALTPARLVLAAPLLFLVVFAAFRAGVQVLAGLDPNFTVNAWGGPTYLGAMACHYLDLAVGGIVVVGALRLILTRPAGGAGPRGVTRAASAA</sequence>
<dbReference type="AlphaFoldDB" id="A0A5C5S743"/>
<reference evidence="2 3" key="1">
    <citation type="submission" date="2019-06" db="EMBL/GenBank/DDBJ databases">
        <title>Tsukamurella conjunctivitidis sp. nov., Tsukamurella assacharolytica sp. nov. and Tsukamurella sputae sp. nov. isolated from patients with conjunctivitis, bacteraemia (lymphoma) and respiratory infection (sputum) in Hong Kong.</title>
        <authorList>
            <person name="Teng J.L.L."/>
            <person name="Lee H.H."/>
            <person name="Fong J.Y.H."/>
            <person name="Fok K.M.N."/>
            <person name="Lau S.K.P."/>
            <person name="Woo P.C.Y."/>
        </authorList>
    </citation>
    <scope>NUCLEOTIDE SEQUENCE [LARGE SCALE GENOMIC DNA]</scope>
    <source>
        <strain evidence="2 3">HKU72</strain>
    </source>
</reference>
<dbReference type="OrthoDB" id="4557719at2"/>
<feature type="transmembrane region" description="Helical" evidence="1">
    <location>
        <begin position="51"/>
        <end position="68"/>
    </location>
</feature>
<evidence type="ECO:0000256" key="1">
    <source>
        <dbReference type="SAM" id="Phobius"/>
    </source>
</evidence>
<keyword evidence="1" id="KW-0812">Transmembrane</keyword>
<keyword evidence="1" id="KW-0472">Membrane</keyword>
<name>A0A5C5S743_9ACTN</name>